<dbReference type="AlphaFoldDB" id="A0A8X6LPV0"/>
<keyword evidence="1" id="KW-0732">Signal</keyword>
<evidence type="ECO:0000256" key="1">
    <source>
        <dbReference type="SAM" id="SignalP"/>
    </source>
</evidence>
<keyword evidence="3" id="KW-1185">Reference proteome</keyword>
<comment type="caution">
    <text evidence="2">The sequence shown here is derived from an EMBL/GenBank/DDBJ whole genome shotgun (WGS) entry which is preliminary data.</text>
</comment>
<gene>
    <name evidence="2" type="ORF">TNCT_276871</name>
</gene>
<dbReference type="OrthoDB" id="10358501at2759"/>
<dbReference type="EMBL" id="BMAO01027359">
    <property type="protein sequence ID" value="GFR16227.1"/>
    <property type="molecule type" value="Genomic_DNA"/>
</dbReference>
<protein>
    <submittedName>
        <fullName evidence="2">Uncharacterized protein</fullName>
    </submittedName>
</protein>
<feature type="signal peptide" evidence="1">
    <location>
        <begin position="1"/>
        <end position="17"/>
    </location>
</feature>
<organism evidence="2 3">
    <name type="scientific">Trichonephila clavata</name>
    <name type="common">Joro spider</name>
    <name type="synonym">Nephila clavata</name>
    <dbReference type="NCBI Taxonomy" id="2740835"/>
    <lineage>
        <taxon>Eukaryota</taxon>
        <taxon>Metazoa</taxon>
        <taxon>Ecdysozoa</taxon>
        <taxon>Arthropoda</taxon>
        <taxon>Chelicerata</taxon>
        <taxon>Arachnida</taxon>
        <taxon>Araneae</taxon>
        <taxon>Araneomorphae</taxon>
        <taxon>Entelegynae</taxon>
        <taxon>Araneoidea</taxon>
        <taxon>Nephilidae</taxon>
        <taxon>Trichonephila</taxon>
    </lineage>
</organism>
<proteinExistence type="predicted"/>
<feature type="chain" id="PRO_5036444760" evidence="1">
    <location>
        <begin position="18"/>
        <end position="149"/>
    </location>
</feature>
<accession>A0A8X6LPV0</accession>
<evidence type="ECO:0000313" key="2">
    <source>
        <dbReference type="EMBL" id="GFR16227.1"/>
    </source>
</evidence>
<dbReference type="Proteomes" id="UP000887116">
    <property type="component" value="Unassembled WGS sequence"/>
</dbReference>
<reference evidence="2" key="1">
    <citation type="submission" date="2020-07" db="EMBL/GenBank/DDBJ databases">
        <title>Multicomponent nature underlies the extraordinary mechanical properties of spider dragline silk.</title>
        <authorList>
            <person name="Kono N."/>
            <person name="Nakamura H."/>
            <person name="Mori M."/>
            <person name="Yoshida Y."/>
            <person name="Ohtoshi R."/>
            <person name="Malay A.D."/>
            <person name="Moran D.A.P."/>
            <person name="Tomita M."/>
            <person name="Numata K."/>
            <person name="Arakawa K."/>
        </authorList>
    </citation>
    <scope>NUCLEOTIDE SEQUENCE</scope>
</reference>
<evidence type="ECO:0000313" key="3">
    <source>
        <dbReference type="Proteomes" id="UP000887116"/>
    </source>
</evidence>
<name>A0A8X6LPV0_TRICU</name>
<sequence length="149" mass="17152">MKYELLFIIVSIATALAAETCHYHAPKCSPNLMFCGGPPCESGEETIKDKCLACCPYCRSERERRFTGDDQPNKDLTNQEAYIVAKNLFKWLEKQTEDIMKVSHGSQVNCLRAIRKLAYRQAVRDYRVQHGIPDYDMFAPYQADKYIIT</sequence>